<reference evidence="5 6" key="1">
    <citation type="submission" date="2016-10" db="EMBL/GenBank/DDBJ databases">
        <authorList>
            <person name="Varghese N."/>
            <person name="Submissions S."/>
        </authorList>
    </citation>
    <scope>NUCLEOTIDE SEQUENCE [LARGE SCALE GENOMIC DNA]</scope>
    <source>
        <strain evidence="5 6">DSM 16525</strain>
    </source>
</reference>
<evidence type="ECO:0000256" key="1">
    <source>
        <dbReference type="ARBA" id="ARBA00001957"/>
    </source>
</evidence>
<keyword evidence="2" id="KW-0596">Phosphopantetheine</keyword>
<protein>
    <submittedName>
        <fullName evidence="5">Amino acid adenylation domain-containing protein</fullName>
    </submittedName>
</protein>
<dbReference type="Gene3D" id="3.30.559.30">
    <property type="entry name" value="Nonribosomal peptide synthetase, condensation domain"/>
    <property type="match status" value="3"/>
</dbReference>
<dbReference type="Pfam" id="PF13193">
    <property type="entry name" value="AMP-binding_C"/>
    <property type="match status" value="2"/>
</dbReference>
<dbReference type="Proteomes" id="UP000183760">
    <property type="component" value="Unassembled WGS sequence"/>
</dbReference>
<dbReference type="Pfam" id="PF00501">
    <property type="entry name" value="AMP-binding"/>
    <property type="match status" value="2"/>
</dbReference>
<dbReference type="InterPro" id="IPR006162">
    <property type="entry name" value="Ppantetheine_attach_site"/>
</dbReference>
<sequence>MTQPRSQDLRVERSVTRAMEPRTETERAVALIWSEVLNIQQVGALDSFFELGGHSLLATQVLSRLRTVMRVELSLQEMFDLGTVEALAGRIDALVALRPGEVLEPVRASRERPSSLVPCERQAELSFAQQRLWFLDQYAPGSPLYNLPAAIRLEGTLDVAALERAFTELVCRHQSLRTVFPARDGRPLQVVAHAGNAPMGLEVEDLRYLPASEREALGLRAVREEARKPFDLVRGPLLRARLLRLQEGEHLVVVTMHHIVSDAWSIAVLIREMVALYEAFSEGRASPLPELPIQYVDHAVRQRDRLRGEALERQVEWWRKQLDGAPPSLELPTDHPRGEDASNPGAVIKVALPVGLVRMLRGFCRQEGATLFMGLLAGLQALLARYSGQDDICVGAPVAGRTSPDTEGLIGFFVNTLVLRTKLEGEPTFRELLKRVRETTLGAYSHQDVPFEKLVEVLRPERQPKRTPFFEVALVLVNTPMAALESPGLRFRPLDVDSGTSKFDFTLTLSESPSGLTGTLEYRTDLYEPASAERLVAHLERLLERAVLAPDVRLSELSLLTESDRRLALERWNPAPSETRVDVCAHELVEAQARRTPEAVAVVWGGESLTYAELERRANQLAWHLGALGVGAGERVGLCMERSLEQLVGLLGILKAGAAYVPLDAKYPAERLGYMVEDAGVARVLTTKRQLGALPAGAKKKALCVDEEAGEVAKRPELAPPRAVPPGGTCYVVYTSGSTGKPKGVALSHAALCNLLLWQKAHSVKAEARTLQFASLSFDVSFQEIFATWSAGGTLVVPPAALRQDVPALLDFMASQRVERLFVPFVALQALADAVAHGARVPESLREVVTAGEQLQVTPAVVAFFEKLPGCVLENQYGPSETHVVSAYRLKGPPGSWPRLPPIGVPLPDTKLLVLDEKGRLCPVGVAGELHIGGAQLAQGYHERAELTAKRFVPDGYAREVGARLYRTGDRARWRSDGVVEFLGRLDAQVKVRGYRIELAEVEAALRELEGVKDAAVGVHEETPGDRRLVGYVVPRAGAAWEPEALKEALGRKLPEHMVPPALVRLEALPLTPSGKVARAKLPAPDLASLRGAAPFVAPRDTLETQLAEAFASVLKLPRVSVTDSFFSLGGHSLLATQAMARIRHHLRRELPLRMLFEAPSVAALARRIEAELPPVESRASAPMQARTRFRNENEQGDTEEEMLSFAQQRLWFLDQYRPGSPLYNIPAALRLKGSLDVPALEQAFTELVRRHQSLRTVFQSREGRPMQVISRSAPPRILLSVQDLAPLSESERETEAHRRAWAEARRPFDLTRGPLLRTALLRLGAREHLLLVTLHHIIADAWSIAVLIREVVTLYEAFSEGRRSPLPELGIQYADYAVQQREWLQGDVLERQLTWWRKQLDGVPAMLELPTDRPRPVEARNPGAVLKVDLSRELTRSLVSLCQREGATLFMGLLAGLQALLSRYSGQDDICVGAPIAGRQQMETEGLIGFFVNTLVLRTKLDGDPTFRELLGRVRETTLGAYSHQDVPFEKLVEVLQPERQPGHTPFFQVAMVLLNTPPMELSTPGLSFEAMDVDSGTSKFDFTLMLRETPTGLTGTLEYRTDLYEPASAERFVAHLERLLEGAVANPLHRVSELPLVSDADRRLVLEDWNATSTGPRWEVCAHELVEAQARRTPEAVAVVWGGESLTYAELERRANQLAWHLGALGVGAGERVGLCMERSLEQLVGLLGILKAGAAYVPLDAKYPAERLGYMVEDAGVARVLTTKRQLGALPAGAKKKALCVDEEAGEVAKRPELAPPRAVPPGGTCYVVYTSGSTGKPKGVALSHAALCNLLLWQKAHSVKAEARTLQFASLSFDVSFQEIFATWSAGGTLVVPPAALRQDVPALLDFMASQRVERLFVPFVALQALADAVAHGARVPESLREVVTAGEQLQVTPAVVAFFEKLPGCVLENQYGPSETHVVSAYRLKGPPGSWPRLPPIGVPLPDTKLLVLDEKGRLCPVGVAGELHIGGAQLAQGYHERAELTAKRFVPDGYAREVGARLYRTGDRARWRSDGVVEFLGRLDAQVKVRGYRIELAEVEAALRELEGVKDAAVGVHEETPGDRRLVGYVVPRAGAAWEPEALKEALGRKLPEHMVPPALVRLEALPLTPSGKVARAKLPAPDLASLRGAAPFVAPRDTLETQLAEAFASVLKLPRVSVTDSFFSLGGHSLLATQVVARIRNRLKADIHLTTLFEAPSVAALARRIEAAPRAPLATLPPIVPAPRDKPVPLSYSQERLWKLFKANPQSTAYNQPAAYRFKGALNPDALRAAVQALVDRHESLRTTFTEEAGQPVQKVAATSRIDLPLEDFRAREDREEEVLRRIAEDARKPFDLTHGPLVRGGLIRLADDEYLFIFSKHHILSDGWSESVITREVVHLYTAFARGTTPSLPPLVIQYPDYAAWQRRWLSGVELESRLSYWRNALAKAPKLLELPLDKPRPPTRTFNGTWIPVSLGRARSDALNLLCQRERVTPFMALLSLFGTLLCRRARQEELVIGSPIANRALPEVESLIGLFVNTVALNVDVRGNPSFRQLLARVRDVTLGAYAHQEVPIDQVVDTLVPQRQQNRAPLFQVMFVLQNTPAESLDLPELTLMPMPSDRGASIYELTLSLQEQEDGFCGLLEFNTDLFEPDTARRLCGAFSALLDAVLATPDMRVGIDAVIPGFEGQE</sequence>
<dbReference type="InterPro" id="IPR045851">
    <property type="entry name" value="AMP-bd_C_sf"/>
</dbReference>
<keyword evidence="6" id="KW-1185">Reference proteome</keyword>
<dbReference type="InterPro" id="IPR009081">
    <property type="entry name" value="PP-bd_ACP"/>
</dbReference>
<dbReference type="PROSITE" id="PS50075">
    <property type="entry name" value="CARRIER"/>
    <property type="match status" value="3"/>
</dbReference>
<dbReference type="NCBIfam" id="NF003417">
    <property type="entry name" value="PRK04813.1"/>
    <property type="match status" value="2"/>
</dbReference>
<name>A0ABY1C9Z7_MYXFU</name>
<dbReference type="Pfam" id="PF00550">
    <property type="entry name" value="PP-binding"/>
    <property type="match status" value="3"/>
</dbReference>
<dbReference type="PANTHER" id="PTHR45527">
    <property type="entry name" value="NONRIBOSOMAL PEPTIDE SYNTHETASE"/>
    <property type="match status" value="1"/>
</dbReference>
<evidence type="ECO:0000256" key="3">
    <source>
        <dbReference type="ARBA" id="ARBA00022553"/>
    </source>
</evidence>
<evidence type="ECO:0000313" key="6">
    <source>
        <dbReference type="Proteomes" id="UP000183760"/>
    </source>
</evidence>
<dbReference type="InterPro" id="IPR023213">
    <property type="entry name" value="CAT-like_dom_sf"/>
</dbReference>
<dbReference type="PROSITE" id="PS00012">
    <property type="entry name" value="PHOSPHOPANTETHEINE"/>
    <property type="match status" value="2"/>
</dbReference>
<comment type="caution">
    <text evidence="5">The sequence shown here is derived from an EMBL/GenBank/DDBJ whole genome shotgun (WGS) entry which is preliminary data.</text>
</comment>
<feature type="domain" description="Carrier" evidence="4">
    <location>
        <begin position="1098"/>
        <end position="1173"/>
    </location>
</feature>
<dbReference type="PROSITE" id="PS00455">
    <property type="entry name" value="AMP_BINDING"/>
    <property type="match status" value="2"/>
</dbReference>
<dbReference type="Gene3D" id="3.40.50.980">
    <property type="match status" value="4"/>
</dbReference>
<dbReference type="SUPFAM" id="SSF47336">
    <property type="entry name" value="ACP-like"/>
    <property type="match status" value="3"/>
</dbReference>
<dbReference type="InterPro" id="IPR020806">
    <property type="entry name" value="PKS_PP-bd"/>
</dbReference>
<proteinExistence type="predicted"/>
<dbReference type="EMBL" id="FOIB01000003">
    <property type="protein sequence ID" value="SET83662.1"/>
    <property type="molecule type" value="Genomic_DNA"/>
</dbReference>
<dbReference type="Gene3D" id="3.30.559.10">
    <property type="entry name" value="Chloramphenicol acetyltransferase-like domain"/>
    <property type="match status" value="3"/>
</dbReference>
<dbReference type="PANTHER" id="PTHR45527:SF1">
    <property type="entry name" value="FATTY ACID SYNTHASE"/>
    <property type="match status" value="1"/>
</dbReference>
<comment type="cofactor">
    <cofactor evidence="1">
        <name>pantetheine 4'-phosphate</name>
        <dbReference type="ChEBI" id="CHEBI:47942"/>
    </cofactor>
</comment>
<dbReference type="InterPro" id="IPR020845">
    <property type="entry name" value="AMP-binding_CS"/>
</dbReference>
<dbReference type="Gene3D" id="2.30.38.10">
    <property type="entry name" value="Luciferase, Domain 3"/>
    <property type="match status" value="2"/>
</dbReference>
<dbReference type="InterPro" id="IPR010071">
    <property type="entry name" value="AA_adenyl_dom"/>
</dbReference>
<dbReference type="Gene3D" id="1.10.1200.10">
    <property type="entry name" value="ACP-like"/>
    <property type="match status" value="3"/>
</dbReference>
<dbReference type="SUPFAM" id="SSF52777">
    <property type="entry name" value="CoA-dependent acyltransferases"/>
    <property type="match status" value="6"/>
</dbReference>
<dbReference type="NCBIfam" id="TIGR01733">
    <property type="entry name" value="AA-adenyl-dom"/>
    <property type="match status" value="2"/>
</dbReference>
<dbReference type="Pfam" id="PF00668">
    <property type="entry name" value="Condensation"/>
    <property type="match status" value="3"/>
</dbReference>
<dbReference type="CDD" id="cd19531">
    <property type="entry name" value="LCL_NRPS-like"/>
    <property type="match status" value="3"/>
</dbReference>
<dbReference type="Gene3D" id="3.30.300.30">
    <property type="match status" value="2"/>
</dbReference>
<dbReference type="CDD" id="cd17651">
    <property type="entry name" value="A_NRPS_VisG_like"/>
    <property type="match status" value="2"/>
</dbReference>
<evidence type="ECO:0000256" key="2">
    <source>
        <dbReference type="ARBA" id="ARBA00022450"/>
    </source>
</evidence>
<feature type="domain" description="Carrier" evidence="4">
    <location>
        <begin position="2177"/>
        <end position="2252"/>
    </location>
</feature>
<dbReference type="InterPro" id="IPR036736">
    <property type="entry name" value="ACP-like_sf"/>
</dbReference>
<evidence type="ECO:0000313" key="5">
    <source>
        <dbReference type="EMBL" id="SET83662.1"/>
    </source>
</evidence>
<evidence type="ECO:0000259" key="4">
    <source>
        <dbReference type="PROSITE" id="PS50075"/>
    </source>
</evidence>
<dbReference type="InterPro" id="IPR025110">
    <property type="entry name" value="AMP-bd_C"/>
</dbReference>
<organism evidence="5 6">
    <name type="scientific">Myxococcus fulvus</name>
    <dbReference type="NCBI Taxonomy" id="33"/>
    <lineage>
        <taxon>Bacteria</taxon>
        <taxon>Pseudomonadati</taxon>
        <taxon>Myxococcota</taxon>
        <taxon>Myxococcia</taxon>
        <taxon>Myxococcales</taxon>
        <taxon>Cystobacterineae</taxon>
        <taxon>Myxococcaceae</taxon>
        <taxon>Myxococcus</taxon>
    </lineage>
</organism>
<gene>
    <name evidence="5" type="ORF">SAMN05443572_103434</name>
</gene>
<dbReference type="InterPro" id="IPR000873">
    <property type="entry name" value="AMP-dep_synth/lig_dom"/>
</dbReference>
<accession>A0ABY1C9Z7</accession>
<dbReference type="SMART" id="SM00823">
    <property type="entry name" value="PKS_PP"/>
    <property type="match status" value="3"/>
</dbReference>
<keyword evidence="3" id="KW-0597">Phosphoprotein</keyword>
<dbReference type="InterPro" id="IPR001242">
    <property type="entry name" value="Condensation_dom"/>
</dbReference>
<feature type="domain" description="Carrier" evidence="4">
    <location>
        <begin position="20"/>
        <end position="95"/>
    </location>
</feature>
<dbReference type="SUPFAM" id="SSF56801">
    <property type="entry name" value="Acetyl-CoA synthetase-like"/>
    <property type="match status" value="2"/>
</dbReference>